<evidence type="ECO:0000313" key="3">
    <source>
        <dbReference type="EMBL" id="QYZ69701.1"/>
    </source>
</evidence>
<feature type="transmembrane region" description="Helical" evidence="1">
    <location>
        <begin position="158"/>
        <end position="179"/>
    </location>
</feature>
<dbReference type="Pfam" id="PF09835">
    <property type="entry name" value="DUF2062"/>
    <property type="match status" value="1"/>
</dbReference>
<feature type="domain" description="DUF2062" evidence="2">
    <location>
        <begin position="27"/>
        <end position="191"/>
    </location>
</feature>
<dbReference type="InterPro" id="IPR018639">
    <property type="entry name" value="DUF2062"/>
</dbReference>
<accession>A0A8G1ECZ5</accession>
<proteinExistence type="predicted"/>
<reference evidence="3" key="1">
    <citation type="submission" date="2021-02" db="EMBL/GenBank/DDBJ databases">
        <title>Rhodobacter shimadae sp. nov., an aerobic anoxygenic phototrophic bacterium isolated from a hot spring.</title>
        <authorList>
            <person name="Muramatsu S."/>
            <person name="Haruta S."/>
            <person name="Hirose S."/>
            <person name="Hanada S."/>
        </authorList>
    </citation>
    <scope>NUCLEOTIDE SEQUENCE</scope>
    <source>
        <strain evidence="3">N10</strain>
    </source>
</reference>
<keyword evidence="1" id="KW-0472">Membrane</keyword>
<gene>
    <name evidence="3" type="ORF">JO391_18705</name>
</gene>
<sequence>MVFKRRDPRSLTGWMREMVYPTGGIKRATLYVYHRMRRLPDQPHKVARGVFAGLFIGCLPIPGFQFLAGAGMAWAMRGNVLAGLLGTFISNPLTTPLIAVGSIWLGHWMLGIHRPLTGAAIGSAFADAGEEIWNNSLAVFGPEPVHWGALGGFLHDLYLPYVVGSTVIGIFVGLAGYYITIPAVHAYQKARAARFRARAEKRKAASPVDPTAPDA</sequence>
<evidence type="ECO:0000313" key="4">
    <source>
        <dbReference type="Proteomes" id="UP000826300"/>
    </source>
</evidence>
<feature type="transmembrane region" description="Helical" evidence="1">
    <location>
        <begin position="46"/>
        <end position="68"/>
    </location>
</feature>
<dbReference type="Proteomes" id="UP000826300">
    <property type="component" value="Chromosome"/>
</dbReference>
<dbReference type="PANTHER" id="PTHR40547">
    <property type="entry name" value="SLL0298 PROTEIN"/>
    <property type="match status" value="1"/>
</dbReference>
<keyword evidence="1" id="KW-1133">Transmembrane helix</keyword>
<evidence type="ECO:0000256" key="1">
    <source>
        <dbReference type="SAM" id="Phobius"/>
    </source>
</evidence>
<dbReference type="EMBL" id="CP069370">
    <property type="protein sequence ID" value="QYZ69701.1"/>
    <property type="molecule type" value="Genomic_DNA"/>
</dbReference>
<dbReference type="KEGG" id="nsm:JO391_18705"/>
<dbReference type="PANTHER" id="PTHR40547:SF1">
    <property type="entry name" value="SLL0298 PROTEIN"/>
    <property type="match status" value="1"/>
</dbReference>
<keyword evidence="1" id="KW-0812">Transmembrane</keyword>
<name>A0A8G1ECZ5_9RHOB</name>
<dbReference type="AlphaFoldDB" id="A0A8G1ECZ5"/>
<keyword evidence="4" id="KW-1185">Reference proteome</keyword>
<dbReference type="RefSeq" id="WP_220661919.1">
    <property type="nucleotide sequence ID" value="NZ_CP069370.1"/>
</dbReference>
<organism evidence="3 4">
    <name type="scientific">Neotabrizicola shimadae</name>
    <dbReference type="NCBI Taxonomy" id="2807096"/>
    <lineage>
        <taxon>Bacteria</taxon>
        <taxon>Pseudomonadati</taxon>
        <taxon>Pseudomonadota</taxon>
        <taxon>Alphaproteobacteria</taxon>
        <taxon>Rhodobacterales</taxon>
        <taxon>Paracoccaceae</taxon>
        <taxon>Neotabrizicola</taxon>
    </lineage>
</organism>
<evidence type="ECO:0000259" key="2">
    <source>
        <dbReference type="Pfam" id="PF09835"/>
    </source>
</evidence>
<feature type="transmembrane region" description="Helical" evidence="1">
    <location>
        <begin position="80"/>
        <end position="105"/>
    </location>
</feature>
<protein>
    <submittedName>
        <fullName evidence="3">DUF2062 domain-containing protein</fullName>
    </submittedName>
</protein>